<sequence>SGLLFISNNRIAFCSERSIKVTSSTGKLLKVHYKVMIPLEKINRAAASANAKKSTQKYVQIVTEDNFEFWFLGFLNHQRTLKNGSSRQGGDCVGGSPRDLSTLTKREYVELMT</sequence>
<organism evidence="3 4">
    <name type="scientific">Phtheirospermum japonicum</name>
    <dbReference type="NCBI Taxonomy" id="374723"/>
    <lineage>
        <taxon>Eukaryota</taxon>
        <taxon>Viridiplantae</taxon>
        <taxon>Streptophyta</taxon>
        <taxon>Embryophyta</taxon>
        <taxon>Tracheophyta</taxon>
        <taxon>Spermatophyta</taxon>
        <taxon>Magnoliopsida</taxon>
        <taxon>eudicotyledons</taxon>
        <taxon>Gunneridae</taxon>
        <taxon>Pentapetalae</taxon>
        <taxon>asterids</taxon>
        <taxon>lamiids</taxon>
        <taxon>Lamiales</taxon>
        <taxon>Orobanchaceae</taxon>
        <taxon>Orobanchaceae incertae sedis</taxon>
        <taxon>Phtheirospermum</taxon>
    </lineage>
</organism>
<evidence type="ECO:0000313" key="4">
    <source>
        <dbReference type="Proteomes" id="UP000653305"/>
    </source>
</evidence>
<evidence type="ECO:0000256" key="1">
    <source>
        <dbReference type="ARBA" id="ARBA00009414"/>
    </source>
</evidence>
<protein>
    <submittedName>
        <fullName evidence="3">Gem-like protein 7</fullName>
    </submittedName>
</protein>
<comment type="caution">
    <text evidence="3">The sequence shown here is derived from an EMBL/GenBank/DDBJ whole genome shotgun (WGS) entry which is preliminary data.</text>
</comment>
<dbReference type="AlphaFoldDB" id="A0A830BNV6"/>
<dbReference type="PANTHER" id="PTHR31969">
    <property type="entry name" value="GEM-LIKE PROTEIN 2"/>
    <property type="match status" value="1"/>
</dbReference>
<dbReference type="Gene3D" id="2.30.29.30">
    <property type="entry name" value="Pleckstrin-homology domain (PH domain)/Phosphotyrosine-binding domain (PTB)"/>
    <property type="match status" value="1"/>
</dbReference>
<dbReference type="InterPro" id="IPR011993">
    <property type="entry name" value="PH-like_dom_sf"/>
</dbReference>
<evidence type="ECO:0000313" key="3">
    <source>
        <dbReference type="EMBL" id="GFP89230.1"/>
    </source>
</evidence>
<feature type="domain" description="GRAM" evidence="2">
    <location>
        <begin position="2"/>
        <end position="80"/>
    </location>
</feature>
<dbReference type="EMBL" id="BMAC01000183">
    <property type="protein sequence ID" value="GFP89230.1"/>
    <property type="molecule type" value="Genomic_DNA"/>
</dbReference>
<accession>A0A830BNV6</accession>
<dbReference type="Pfam" id="PF02893">
    <property type="entry name" value="GRAM"/>
    <property type="match status" value="1"/>
</dbReference>
<keyword evidence="4" id="KW-1185">Reference proteome</keyword>
<feature type="non-terminal residue" evidence="3">
    <location>
        <position position="1"/>
    </location>
</feature>
<dbReference type="InterPro" id="IPR037848">
    <property type="entry name" value="GEM-like"/>
</dbReference>
<gene>
    <name evidence="3" type="ORF">PHJA_001066700</name>
</gene>
<evidence type="ECO:0000259" key="2">
    <source>
        <dbReference type="Pfam" id="PF02893"/>
    </source>
</evidence>
<dbReference type="Proteomes" id="UP000653305">
    <property type="component" value="Unassembled WGS sequence"/>
</dbReference>
<comment type="similarity">
    <text evidence="1">Belongs to the GEM family.</text>
</comment>
<reference evidence="3" key="1">
    <citation type="submission" date="2020-07" db="EMBL/GenBank/DDBJ databases">
        <title>Ethylene signaling mediates host invasion by parasitic plants.</title>
        <authorList>
            <person name="Yoshida S."/>
        </authorList>
    </citation>
    <scope>NUCLEOTIDE SEQUENCE</scope>
    <source>
        <strain evidence="3">Okayama</strain>
    </source>
</reference>
<dbReference type="InterPro" id="IPR004182">
    <property type="entry name" value="GRAM"/>
</dbReference>
<proteinExistence type="inferred from homology"/>
<name>A0A830BNV6_9LAMI</name>
<dbReference type="OrthoDB" id="1736712at2759"/>